<dbReference type="InterPro" id="IPR036116">
    <property type="entry name" value="FN3_sf"/>
</dbReference>
<dbReference type="InterPro" id="IPR013098">
    <property type="entry name" value="Ig_I-set"/>
</dbReference>
<dbReference type="Pfam" id="PF13927">
    <property type="entry name" value="Ig_3"/>
    <property type="match status" value="4"/>
</dbReference>
<reference evidence="8" key="1">
    <citation type="submission" date="2025-08" db="UniProtKB">
        <authorList>
            <consortium name="Ensembl"/>
        </authorList>
    </citation>
    <scope>IDENTIFICATION</scope>
</reference>
<dbReference type="GO" id="GO:0098609">
    <property type="term" value="P:cell-cell adhesion"/>
    <property type="evidence" value="ECO:0007669"/>
    <property type="project" value="TreeGrafter"/>
</dbReference>
<dbReference type="Ensembl" id="ENSSTUT00000098357.1">
    <property type="protein sequence ID" value="ENSSTUP00000092360.1"/>
    <property type="gene ID" value="ENSSTUG00000040268.1"/>
</dbReference>
<evidence type="ECO:0000259" key="6">
    <source>
        <dbReference type="PROSITE" id="PS50835"/>
    </source>
</evidence>
<dbReference type="GO" id="GO:0005886">
    <property type="term" value="C:plasma membrane"/>
    <property type="evidence" value="ECO:0007669"/>
    <property type="project" value="UniProtKB-SubCell"/>
</dbReference>
<dbReference type="SMART" id="SM00408">
    <property type="entry name" value="IGc2"/>
    <property type="match status" value="5"/>
</dbReference>
<proteinExistence type="predicted"/>
<dbReference type="Proteomes" id="UP000472277">
    <property type="component" value="Chromosome 30"/>
</dbReference>
<dbReference type="SUPFAM" id="SSF49265">
    <property type="entry name" value="Fibronectin type III"/>
    <property type="match status" value="3"/>
</dbReference>
<name>A0A674D8U9_SALTR</name>
<evidence type="ECO:0000313" key="8">
    <source>
        <dbReference type="Ensembl" id="ENSSTUP00000092360.1"/>
    </source>
</evidence>
<feature type="domain" description="Ig-like" evidence="6">
    <location>
        <begin position="489"/>
        <end position="580"/>
    </location>
</feature>
<evidence type="ECO:0000256" key="4">
    <source>
        <dbReference type="SAM" id="MobiDB-lite"/>
    </source>
</evidence>
<feature type="region of interest" description="Disordered" evidence="4">
    <location>
        <begin position="855"/>
        <end position="877"/>
    </location>
</feature>
<reference evidence="8" key="2">
    <citation type="submission" date="2025-09" db="UniProtKB">
        <authorList>
            <consortium name="Ensembl"/>
        </authorList>
    </citation>
    <scope>IDENTIFICATION</scope>
</reference>
<dbReference type="InterPro" id="IPR007110">
    <property type="entry name" value="Ig-like_dom"/>
</dbReference>
<feature type="region of interest" description="Disordered" evidence="4">
    <location>
        <begin position="647"/>
        <end position="679"/>
    </location>
</feature>
<organism evidence="8 9">
    <name type="scientific">Salmo trutta</name>
    <name type="common">Brown trout</name>
    <dbReference type="NCBI Taxonomy" id="8032"/>
    <lineage>
        <taxon>Eukaryota</taxon>
        <taxon>Metazoa</taxon>
        <taxon>Chordata</taxon>
        <taxon>Craniata</taxon>
        <taxon>Vertebrata</taxon>
        <taxon>Euteleostomi</taxon>
        <taxon>Actinopterygii</taxon>
        <taxon>Neopterygii</taxon>
        <taxon>Teleostei</taxon>
        <taxon>Protacanthopterygii</taxon>
        <taxon>Salmoniformes</taxon>
        <taxon>Salmonidae</taxon>
        <taxon>Salmoninae</taxon>
        <taxon>Salmo</taxon>
    </lineage>
</organism>
<dbReference type="InterPro" id="IPR003598">
    <property type="entry name" value="Ig_sub2"/>
</dbReference>
<dbReference type="PROSITE" id="PS50835">
    <property type="entry name" value="IG_LIKE"/>
    <property type="match status" value="6"/>
</dbReference>
<keyword evidence="1" id="KW-0677">Repeat</keyword>
<accession>A0A674D8U9</accession>
<keyword evidence="5" id="KW-1133">Transmembrane helix</keyword>
<evidence type="ECO:0000256" key="2">
    <source>
        <dbReference type="ARBA" id="ARBA00023157"/>
    </source>
</evidence>
<feature type="domain" description="Fibronectin type-III" evidence="7">
    <location>
        <begin position="878"/>
        <end position="974"/>
    </location>
</feature>
<keyword evidence="2" id="KW-1015">Disulfide bond</keyword>
<dbReference type="InterPro" id="IPR003961">
    <property type="entry name" value="FN3_dom"/>
</dbReference>
<feature type="domain" description="Ig-like" evidence="6">
    <location>
        <begin position="311"/>
        <end position="398"/>
    </location>
</feature>
<dbReference type="GeneTree" id="ENSGT00940000157506"/>
<dbReference type="InterPro" id="IPR003599">
    <property type="entry name" value="Ig_sub"/>
</dbReference>
<keyword evidence="5" id="KW-0472">Membrane</keyword>
<dbReference type="CDD" id="cd00063">
    <property type="entry name" value="FN3"/>
    <property type="match status" value="5"/>
</dbReference>
<feature type="region of interest" description="Disordered" evidence="4">
    <location>
        <begin position="959"/>
        <end position="978"/>
    </location>
</feature>
<feature type="domain" description="Ig-like" evidence="6">
    <location>
        <begin position="218"/>
        <end position="306"/>
    </location>
</feature>
<dbReference type="InterPro" id="IPR013783">
    <property type="entry name" value="Ig-like_fold"/>
</dbReference>
<evidence type="ECO:0000313" key="9">
    <source>
        <dbReference type="Proteomes" id="UP000472277"/>
    </source>
</evidence>
<dbReference type="InterPro" id="IPR013151">
    <property type="entry name" value="Immunoglobulin_dom"/>
</dbReference>
<keyword evidence="3" id="KW-0393">Immunoglobulin domain</keyword>
<feature type="compositionally biased region" description="Polar residues" evidence="4">
    <location>
        <begin position="650"/>
        <end position="661"/>
    </location>
</feature>
<keyword evidence="9" id="KW-1185">Reference proteome</keyword>
<dbReference type="PANTHER" id="PTHR44170:SF36">
    <property type="entry name" value="L1 CELL ADHESION MOLECULE"/>
    <property type="match status" value="1"/>
</dbReference>
<evidence type="ECO:0000256" key="3">
    <source>
        <dbReference type="ARBA" id="ARBA00023319"/>
    </source>
</evidence>
<dbReference type="SMART" id="SM00409">
    <property type="entry name" value="IG"/>
    <property type="match status" value="6"/>
</dbReference>
<protein>
    <submittedName>
        <fullName evidence="8">L1 cell adhesion molecule, paralog a</fullName>
    </submittedName>
</protein>
<dbReference type="AlphaFoldDB" id="A0A674D8U9"/>
<feature type="domain" description="Fibronectin type-III" evidence="7">
    <location>
        <begin position="976"/>
        <end position="1070"/>
    </location>
</feature>
<feature type="domain" description="Fibronectin type-III" evidence="7">
    <location>
        <begin position="668"/>
        <end position="762"/>
    </location>
</feature>
<dbReference type="SUPFAM" id="SSF48726">
    <property type="entry name" value="Immunoglobulin"/>
    <property type="match status" value="5"/>
</dbReference>
<feature type="domain" description="Fibronectin type-III" evidence="7">
    <location>
        <begin position="767"/>
        <end position="874"/>
    </location>
</feature>
<feature type="transmembrane region" description="Helical" evidence="5">
    <location>
        <begin position="1061"/>
        <end position="1084"/>
    </location>
</feature>
<feature type="domain" description="Ig-like" evidence="6">
    <location>
        <begin position="15"/>
        <end position="109"/>
    </location>
</feature>
<feature type="domain" description="Ig-like" evidence="6">
    <location>
        <begin position="404"/>
        <end position="487"/>
    </location>
</feature>
<dbReference type="InterPro" id="IPR036179">
    <property type="entry name" value="Ig-like_dom_sf"/>
</dbReference>
<evidence type="ECO:0000256" key="5">
    <source>
        <dbReference type="SAM" id="Phobius"/>
    </source>
</evidence>
<feature type="domain" description="Ig-like" evidence="6">
    <location>
        <begin position="113"/>
        <end position="203"/>
    </location>
</feature>
<dbReference type="Pfam" id="PF00041">
    <property type="entry name" value="fn3"/>
    <property type="match status" value="4"/>
</dbReference>
<dbReference type="PANTHER" id="PTHR44170">
    <property type="entry name" value="PROTEIN SIDEKICK"/>
    <property type="match status" value="1"/>
</dbReference>
<sequence length="1144" mass="127099">MIDSVCVSSAVKKPPVITTQPESITVFGDEDILLTCEASGNPRPEFRWKKDGVEFIPANYPGLSMSLGSGTFMTTGAGSEPMSQYQGKYSCYADNELGTAVSNEVQLITENIPALQKEKKVKKKVEEGESVVLKCNPPFSTVPPVIHWMDKRLRHIELNDRVTQGRDGNLYFSHVTADDNRNDYTCNAQYLSARTILSKEPISLTVTTSNSVVRNRRPQMMRPSGAHSTYHTLRGQSLELECIVQGLPTPTVQWMRKDGQLSESRTFRDLSDRLLRFSNISESDGGEYQCSANNSQGTVTHTYTVSVEAAPYWTKEPVSQLYAPGETVRLDCQADGIPSPAVTWSMNGNPITGIDLDPRRTVRDGALILRDVVFTDTAVYQCQAHNKHGTILVNTYIFVIELPPQILSADGQTYTVTEGQTAVLHCQTFGSPRPKVDNGASLLADPRVNLLTNGSLQITNVSHDDEGLYTCSISNTNMSINTELEVLNRTVILSPLGDLRVRPGKTVIFTCLAQVDSKLTPPHIQWRRSGQKLMQSYAEDKYTFEGPDLIVANVQTEDEGVYTCEVITNLDMAEASGSITLVGMEMSDFNVIFHMWYEAASASVLYRPIAVHWEELKRVSGTKESVNLALQPYVSYRFRVISINDIGKSDPSTPSDLHSTPPQAPDNNPEDVRSESTDPDTLVITWEEMDRRVFNGPEFHYKVFWRRVVGDGPTWHSNVTTEPPYIVTEVGNFSAFEIKVQAVNQKGEGPEPDPVIGYSGENVPLEAPMDVGVVLLNSTAIRVTWAAVDRDTVRGHLLGYKIHLKRFGSRGHHRGRRAREPESSLMVETGANEEKRVLGGLRPYSHYALTVTVFNSKGEGPRSDPPLSFSTDEGAPGPPMSLHLESPAETEMTLHWTPPAQPNGVLKGYLLQYQQIVESDDSPVQVETIDDHTLTKLTLKQLDPKSRYRFYLRGRTSAGDGEPITREGATTLDGAPPSNISLSVGEKSVNLSWVPGQRHRSVGFQVQYLNKNSGGKWKQSEKLNSSQPFYQLKGLTPGSQYRLRFTFTSPDTHTPSSGPTAGWFIGLVSVIVLLLLVLLILCFIKRSKGGKYSGRSKYSNMHQTNTRQTTSGLTNYIQGIRKVFRPLDFFQKILHYSLFLNLIK</sequence>
<evidence type="ECO:0000256" key="1">
    <source>
        <dbReference type="ARBA" id="ARBA00022737"/>
    </source>
</evidence>
<evidence type="ECO:0000259" key="7">
    <source>
        <dbReference type="PROSITE" id="PS50853"/>
    </source>
</evidence>
<dbReference type="Gene3D" id="2.60.40.10">
    <property type="entry name" value="Immunoglobulins"/>
    <property type="match status" value="11"/>
</dbReference>
<keyword evidence="5" id="KW-0812">Transmembrane</keyword>
<dbReference type="Pfam" id="PF00047">
    <property type="entry name" value="ig"/>
    <property type="match status" value="1"/>
</dbReference>
<dbReference type="PROSITE" id="PS50853">
    <property type="entry name" value="FN3"/>
    <property type="match status" value="4"/>
</dbReference>
<dbReference type="SMART" id="SM00060">
    <property type="entry name" value="FN3"/>
    <property type="match status" value="5"/>
</dbReference>
<dbReference type="Pfam" id="PF07679">
    <property type="entry name" value="I-set"/>
    <property type="match status" value="1"/>
</dbReference>
<gene>
    <name evidence="8" type="primary">l1cama</name>
</gene>